<protein>
    <submittedName>
        <fullName evidence="1">Uncharacterized protein</fullName>
    </submittedName>
</protein>
<accession>A0ABS4EH63</accession>
<dbReference type="Proteomes" id="UP000823786">
    <property type="component" value="Unassembled WGS sequence"/>
</dbReference>
<comment type="caution">
    <text evidence="1">The sequence shown here is derived from an EMBL/GenBank/DDBJ whole genome shotgun (WGS) entry which is preliminary data.</text>
</comment>
<organism evidence="1 2">
    <name type="scientific">Rhizobium herbae</name>
    <dbReference type="NCBI Taxonomy" id="508661"/>
    <lineage>
        <taxon>Bacteria</taxon>
        <taxon>Pseudomonadati</taxon>
        <taxon>Pseudomonadota</taxon>
        <taxon>Alphaproteobacteria</taxon>
        <taxon>Hyphomicrobiales</taxon>
        <taxon>Rhizobiaceae</taxon>
        <taxon>Rhizobium/Agrobacterium group</taxon>
        <taxon>Rhizobium</taxon>
    </lineage>
</organism>
<name>A0ABS4EH63_9HYPH</name>
<sequence>MSKRFTYLLTRLRGTELLVGSEEQTIDEIKSLLVENGVPIESGLAELHQVGKLKIGKQTTEGLIETILLAKPPQEAENSASADPTEP</sequence>
<dbReference type="RefSeq" id="WP_062610142.1">
    <property type="nucleotide sequence ID" value="NZ_JAGGJV010000001.1"/>
</dbReference>
<keyword evidence="2" id="KW-1185">Reference proteome</keyword>
<dbReference type="EMBL" id="JAGGJV010000001">
    <property type="protein sequence ID" value="MBP1857278.1"/>
    <property type="molecule type" value="Genomic_DNA"/>
</dbReference>
<proteinExistence type="predicted"/>
<reference evidence="1 2" key="1">
    <citation type="submission" date="2021-03" db="EMBL/GenBank/DDBJ databases">
        <title>Genomic Encyclopedia of Type Strains, Phase IV (KMG-IV): sequencing the most valuable type-strain genomes for metagenomic binning, comparative biology and taxonomic classification.</title>
        <authorList>
            <person name="Goeker M."/>
        </authorList>
    </citation>
    <scope>NUCLEOTIDE SEQUENCE [LARGE SCALE GENOMIC DNA]</scope>
    <source>
        <strain evidence="1 2">DSM 26427</strain>
    </source>
</reference>
<evidence type="ECO:0000313" key="1">
    <source>
        <dbReference type="EMBL" id="MBP1857278.1"/>
    </source>
</evidence>
<evidence type="ECO:0000313" key="2">
    <source>
        <dbReference type="Proteomes" id="UP000823786"/>
    </source>
</evidence>
<gene>
    <name evidence="1" type="ORF">J2Z75_000758</name>
</gene>